<feature type="region of interest" description="Disordered" evidence="1">
    <location>
        <begin position="96"/>
        <end position="121"/>
    </location>
</feature>
<dbReference type="PANTHER" id="PTHR36115">
    <property type="entry name" value="PROLINE-RICH ANTIGEN HOMOLOG-RELATED"/>
    <property type="match status" value="1"/>
</dbReference>
<evidence type="ECO:0000256" key="2">
    <source>
        <dbReference type="SAM" id="Phobius"/>
    </source>
</evidence>
<gene>
    <name evidence="3" type="ORF">IQ251_01885</name>
</gene>
<comment type="caution">
    <text evidence="3">The sequence shown here is derived from an EMBL/GenBank/DDBJ whole genome shotgun (WGS) entry which is preliminary data.</text>
</comment>
<accession>A0A929FW58</accession>
<name>A0A929FW58_9PSEU</name>
<feature type="transmembrane region" description="Helical" evidence="2">
    <location>
        <begin position="159"/>
        <end position="185"/>
    </location>
</feature>
<keyword evidence="2" id="KW-0472">Membrane</keyword>
<sequence>MKRRTSSGFLNNLVAPSALVQLTGTTPSRRLGTSRYDTGIAPSSPRCFTGVKWPLIGWCCLCGTADRDPPTAARTLGDVRRVIGSWLDGPKAALNDAREHADDERPQWRGEGLGLPASGSGSAAPTGRRALAFLVDILLAGLVTWAFTAPDVPGNYSVIGWFVITVVPVSLAGATPGMMLLRIWVARVDGATFVGPWRAIVRCLLSFLVIPAVVWNLDGRSWHDRLTGTLVLNR</sequence>
<evidence type="ECO:0000313" key="4">
    <source>
        <dbReference type="Proteomes" id="UP000598360"/>
    </source>
</evidence>
<dbReference type="EMBL" id="JADEYC010000003">
    <property type="protein sequence ID" value="MBE9373191.1"/>
    <property type="molecule type" value="Genomic_DNA"/>
</dbReference>
<feature type="transmembrane region" description="Helical" evidence="2">
    <location>
        <begin position="197"/>
        <end position="217"/>
    </location>
</feature>
<evidence type="ECO:0000256" key="1">
    <source>
        <dbReference type="SAM" id="MobiDB-lite"/>
    </source>
</evidence>
<reference evidence="3" key="1">
    <citation type="submission" date="2020-10" db="EMBL/GenBank/DDBJ databases">
        <title>Diversity and distribution of actinomycetes associated with coral in the coast of Hainan.</title>
        <authorList>
            <person name="Li F."/>
        </authorList>
    </citation>
    <scope>NUCLEOTIDE SEQUENCE</scope>
    <source>
        <strain evidence="3">HNM0983</strain>
    </source>
</reference>
<keyword evidence="2" id="KW-0812">Transmembrane</keyword>
<feature type="compositionally biased region" description="Basic and acidic residues" evidence="1">
    <location>
        <begin position="96"/>
        <end position="108"/>
    </location>
</feature>
<organism evidence="3 4">
    <name type="scientific">Saccharopolyspora montiporae</name>
    <dbReference type="NCBI Taxonomy" id="2781240"/>
    <lineage>
        <taxon>Bacteria</taxon>
        <taxon>Bacillati</taxon>
        <taxon>Actinomycetota</taxon>
        <taxon>Actinomycetes</taxon>
        <taxon>Pseudonocardiales</taxon>
        <taxon>Pseudonocardiaceae</taxon>
        <taxon>Saccharopolyspora</taxon>
    </lineage>
</organism>
<proteinExistence type="predicted"/>
<dbReference type="AlphaFoldDB" id="A0A929FW58"/>
<dbReference type="Proteomes" id="UP000598360">
    <property type="component" value="Unassembled WGS sequence"/>
</dbReference>
<evidence type="ECO:0000313" key="3">
    <source>
        <dbReference type="EMBL" id="MBE9373191.1"/>
    </source>
</evidence>
<keyword evidence="2" id="KW-1133">Transmembrane helix</keyword>
<dbReference type="PANTHER" id="PTHR36115:SF6">
    <property type="entry name" value="PROLINE-RICH ANTIGEN HOMOLOG"/>
    <property type="match status" value="1"/>
</dbReference>
<dbReference type="InterPro" id="IPR051791">
    <property type="entry name" value="Pra-immunoreactive"/>
</dbReference>
<protein>
    <submittedName>
        <fullName evidence="3">RDD family protein</fullName>
    </submittedName>
</protein>
<keyword evidence="4" id="KW-1185">Reference proteome</keyword>
<feature type="transmembrane region" description="Helical" evidence="2">
    <location>
        <begin position="130"/>
        <end position="147"/>
    </location>
</feature>